<feature type="region of interest" description="Disordered" evidence="1">
    <location>
        <begin position="1"/>
        <end position="71"/>
    </location>
</feature>
<proteinExistence type="predicted"/>
<dbReference type="EMBL" id="JACIIZ010000003">
    <property type="protein sequence ID" value="MBB6250775.1"/>
    <property type="molecule type" value="Genomic_DNA"/>
</dbReference>
<accession>A0A7X0AVD8</accession>
<protein>
    <submittedName>
        <fullName evidence="2">Uncharacterized protein</fullName>
    </submittedName>
</protein>
<evidence type="ECO:0000256" key="1">
    <source>
        <dbReference type="SAM" id="MobiDB-lite"/>
    </source>
</evidence>
<keyword evidence="3" id="KW-1185">Reference proteome</keyword>
<name>A0A7X0AVD8_9PROT</name>
<reference evidence="2 3" key="1">
    <citation type="submission" date="2020-08" db="EMBL/GenBank/DDBJ databases">
        <title>Genomic Encyclopedia of Type Strains, Phase IV (KMG-IV): sequencing the most valuable type-strain genomes for metagenomic binning, comparative biology and taxonomic classification.</title>
        <authorList>
            <person name="Goeker M."/>
        </authorList>
    </citation>
    <scope>NUCLEOTIDE SEQUENCE [LARGE SCALE GENOMIC DNA]</scope>
    <source>
        <strain evidence="2 3">DSM 22198</strain>
    </source>
</reference>
<evidence type="ECO:0000313" key="2">
    <source>
        <dbReference type="EMBL" id="MBB6250775.1"/>
    </source>
</evidence>
<evidence type="ECO:0000313" key="3">
    <source>
        <dbReference type="Proteomes" id="UP000539175"/>
    </source>
</evidence>
<gene>
    <name evidence="2" type="ORF">FHS74_001320</name>
</gene>
<comment type="caution">
    <text evidence="2">The sequence shown here is derived from an EMBL/GenBank/DDBJ whole genome shotgun (WGS) entry which is preliminary data.</text>
</comment>
<organism evidence="2 3">
    <name type="scientific">Nitrospirillum iridis</name>
    <dbReference type="NCBI Taxonomy" id="765888"/>
    <lineage>
        <taxon>Bacteria</taxon>
        <taxon>Pseudomonadati</taxon>
        <taxon>Pseudomonadota</taxon>
        <taxon>Alphaproteobacteria</taxon>
        <taxon>Rhodospirillales</taxon>
        <taxon>Azospirillaceae</taxon>
        <taxon>Nitrospirillum</taxon>
    </lineage>
</organism>
<dbReference type="Proteomes" id="UP000539175">
    <property type="component" value="Unassembled WGS sequence"/>
</dbReference>
<feature type="compositionally biased region" description="Basic and acidic residues" evidence="1">
    <location>
        <begin position="1"/>
        <end position="13"/>
    </location>
</feature>
<feature type="compositionally biased region" description="Basic and acidic residues" evidence="1">
    <location>
        <begin position="22"/>
        <end position="40"/>
    </location>
</feature>
<dbReference type="RefSeq" id="WP_184798677.1">
    <property type="nucleotide sequence ID" value="NZ_JACIIZ010000003.1"/>
</dbReference>
<sequence>MSVEPTPHDDDQVPPRTPEAPKPPEVRHVKEADLSDEARQRIYACLAEPPSPYRSNNRWQPPPRRKKPQPS</sequence>
<dbReference type="AlphaFoldDB" id="A0A7X0AVD8"/>